<keyword evidence="2" id="KW-1185">Reference proteome</keyword>
<reference evidence="1 2" key="1">
    <citation type="journal article" date="2019" name="Nat. Ecol. Evol.">
        <title>Megaphylogeny resolves global patterns of mushroom evolution.</title>
        <authorList>
            <person name="Varga T."/>
            <person name="Krizsan K."/>
            <person name="Foldi C."/>
            <person name="Dima B."/>
            <person name="Sanchez-Garcia M."/>
            <person name="Sanchez-Ramirez S."/>
            <person name="Szollosi G.J."/>
            <person name="Szarkandi J.G."/>
            <person name="Papp V."/>
            <person name="Albert L."/>
            <person name="Andreopoulos W."/>
            <person name="Angelini C."/>
            <person name="Antonin V."/>
            <person name="Barry K.W."/>
            <person name="Bougher N.L."/>
            <person name="Buchanan P."/>
            <person name="Buyck B."/>
            <person name="Bense V."/>
            <person name="Catcheside P."/>
            <person name="Chovatia M."/>
            <person name="Cooper J."/>
            <person name="Damon W."/>
            <person name="Desjardin D."/>
            <person name="Finy P."/>
            <person name="Geml J."/>
            <person name="Haridas S."/>
            <person name="Hughes K."/>
            <person name="Justo A."/>
            <person name="Karasinski D."/>
            <person name="Kautmanova I."/>
            <person name="Kiss B."/>
            <person name="Kocsube S."/>
            <person name="Kotiranta H."/>
            <person name="LaButti K.M."/>
            <person name="Lechner B.E."/>
            <person name="Liimatainen K."/>
            <person name="Lipzen A."/>
            <person name="Lukacs Z."/>
            <person name="Mihaltcheva S."/>
            <person name="Morgado L.N."/>
            <person name="Niskanen T."/>
            <person name="Noordeloos M.E."/>
            <person name="Ohm R.A."/>
            <person name="Ortiz-Santana B."/>
            <person name="Ovrebo C."/>
            <person name="Racz N."/>
            <person name="Riley R."/>
            <person name="Savchenko A."/>
            <person name="Shiryaev A."/>
            <person name="Soop K."/>
            <person name="Spirin V."/>
            <person name="Szebenyi C."/>
            <person name="Tomsovsky M."/>
            <person name="Tulloss R.E."/>
            <person name="Uehling J."/>
            <person name="Grigoriev I.V."/>
            <person name="Vagvolgyi C."/>
            <person name="Papp T."/>
            <person name="Martin F.M."/>
            <person name="Miettinen O."/>
            <person name="Hibbett D.S."/>
            <person name="Nagy L.G."/>
        </authorList>
    </citation>
    <scope>NUCLEOTIDE SEQUENCE [LARGE SCALE GENOMIC DNA]</scope>
    <source>
        <strain evidence="1 2">NL-1719</strain>
    </source>
</reference>
<evidence type="ECO:0000313" key="1">
    <source>
        <dbReference type="EMBL" id="TFK66448.1"/>
    </source>
</evidence>
<name>A0ACD3AL64_9AGAR</name>
<evidence type="ECO:0000313" key="2">
    <source>
        <dbReference type="Proteomes" id="UP000308600"/>
    </source>
</evidence>
<proteinExistence type="predicted"/>
<dbReference type="Proteomes" id="UP000308600">
    <property type="component" value="Unassembled WGS sequence"/>
</dbReference>
<accession>A0ACD3AL64</accession>
<protein>
    <submittedName>
        <fullName evidence="1">Uncharacterized protein</fullName>
    </submittedName>
</protein>
<organism evidence="1 2">
    <name type="scientific">Pluteus cervinus</name>
    <dbReference type="NCBI Taxonomy" id="181527"/>
    <lineage>
        <taxon>Eukaryota</taxon>
        <taxon>Fungi</taxon>
        <taxon>Dikarya</taxon>
        <taxon>Basidiomycota</taxon>
        <taxon>Agaricomycotina</taxon>
        <taxon>Agaricomycetes</taxon>
        <taxon>Agaricomycetidae</taxon>
        <taxon>Agaricales</taxon>
        <taxon>Pluteineae</taxon>
        <taxon>Pluteaceae</taxon>
        <taxon>Pluteus</taxon>
    </lineage>
</organism>
<dbReference type="EMBL" id="ML208405">
    <property type="protein sequence ID" value="TFK66448.1"/>
    <property type="molecule type" value="Genomic_DNA"/>
</dbReference>
<gene>
    <name evidence="1" type="ORF">BDN72DRAFT_147130</name>
</gene>
<sequence length="550" mass="61712">MSSKFINYDAILENALELSLDAAAALRKQIDLEIAELNDRLHYLAVARSKLAPVHRLPREILAKIFDLVRVGDNGRVFARRILPVSWVSRQWREAALEDPFLWDHIDRSNCRWAISCLIRSKNVPLVLELSDQATAIISLTTMETLFGELPRIRRLKLGGADSELDSFRGSYGSTEFEVLEYQKAIVSTTNSLALLETLHITGHALTDSFSSSPMPHLASLTLQNAKFKWETFRLSPLRSFCIETPHIKMGVTDLLEYLSQMPFVERITLRGVFSEVPSSEHRVGQLPKINFPKLASLILQDQQVDALMELLNGITFPSQASLTLATSISMVDRPEEALLPFLPIVERRFSATTLSLNVVAISRSSQGRLSFGFGQRESCSVLGETILQTIGPEYGKYSLQALLHVLSRVPVSGARWLHVRRFPGFLSEGDFGAFHEVLGLMPQVKELVLESYFGMELLKYLARSPTVVLPASLKTITYGKLYEPCLSQPLEESDIRNLALRKKNASLKMIAKDPELWLNGGDKGKALEAAFDEVDRDQGTDFLFFPDEF</sequence>